<dbReference type="InterPro" id="IPR014729">
    <property type="entry name" value="Rossmann-like_a/b/a_fold"/>
</dbReference>
<feature type="domain" description="Rubrerythrin rubredoxin-like" evidence="5">
    <location>
        <begin position="750"/>
        <end position="778"/>
    </location>
</feature>
<feature type="domain" description="UspA" evidence="3">
    <location>
        <begin position="169"/>
        <end position="326"/>
    </location>
</feature>
<dbReference type="GO" id="GO:0015995">
    <property type="term" value="P:chlorophyll biosynthetic process"/>
    <property type="evidence" value="ECO:0007669"/>
    <property type="project" value="InterPro"/>
</dbReference>
<accession>A0A6J4R8D8</accession>
<evidence type="ECO:0000256" key="2">
    <source>
        <dbReference type="ARBA" id="ARBA00008791"/>
    </source>
</evidence>
<organism evidence="6">
    <name type="scientific">uncultured Rubrobacteraceae bacterium</name>
    <dbReference type="NCBI Taxonomy" id="349277"/>
    <lineage>
        <taxon>Bacteria</taxon>
        <taxon>Bacillati</taxon>
        <taxon>Actinomycetota</taxon>
        <taxon>Rubrobacteria</taxon>
        <taxon>Rubrobacterales</taxon>
        <taxon>Rubrobacteraceae</taxon>
        <taxon>environmental samples</taxon>
    </lineage>
</organism>
<reference evidence="6" key="1">
    <citation type="submission" date="2020-02" db="EMBL/GenBank/DDBJ databases">
        <authorList>
            <person name="Meier V. D."/>
        </authorList>
    </citation>
    <scope>NUCLEOTIDE SEQUENCE</scope>
    <source>
        <strain evidence="6">AVDCRST_MAG37</strain>
    </source>
</reference>
<dbReference type="InterPro" id="IPR013580">
    <property type="entry name" value="LI-POR_suB-like_C"/>
</dbReference>
<dbReference type="SUPFAM" id="SSF57802">
    <property type="entry name" value="Rubredoxin-like"/>
    <property type="match status" value="2"/>
</dbReference>
<dbReference type="PANTHER" id="PTHR46268">
    <property type="entry name" value="STRESS RESPONSE PROTEIN NHAX"/>
    <property type="match status" value="1"/>
</dbReference>
<dbReference type="SUPFAM" id="SSF52402">
    <property type="entry name" value="Adenine nucleotide alpha hydrolases-like"/>
    <property type="match status" value="2"/>
</dbReference>
<dbReference type="Gene3D" id="2.20.28.10">
    <property type="match status" value="2"/>
</dbReference>
<evidence type="ECO:0000259" key="3">
    <source>
        <dbReference type="Pfam" id="PF00582"/>
    </source>
</evidence>
<dbReference type="Gene3D" id="1.10.8.550">
    <property type="entry name" value="Proto-chlorophyllide reductase 57 kD subunit B"/>
    <property type="match status" value="3"/>
</dbReference>
<dbReference type="InterPro" id="IPR006016">
    <property type="entry name" value="UspA"/>
</dbReference>
<dbReference type="InterPro" id="IPR006015">
    <property type="entry name" value="Universal_stress_UspA"/>
</dbReference>
<dbReference type="PANTHER" id="PTHR46268:SF6">
    <property type="entry name" value="UNIVERSAL STRESS PROTEIN UP12"/>
    <property type="match status" value="1"/>
</dbReference>
<dbReference type="Pfam" id="PF08369">
    <property type="entry name" value="PCP_red"/>
    <property type="match status" value="2"/>
</dbReference>
<feature type="domain" description="UspA" evidence="3">
    <location>
        <begin position="1"/>
        <end position="161"/>
    </location>
</feature>
<evidence type="ECO:0000313" key="6">
    <source>
        <dbReference type="EMBL" id="CAA9458515.1"/>
    </source>
</evidence>
<dbReference type="GO" id="GO:0016491">
    <property type="term" value="F:oxidoreductase activity"/>
    <property type="evidence" value="ECO:0007669"/>
    <property type="project" value="InterPro"/>
</dbReference>
<evidence type="ECO:0000259" key="5">
    <source>
        <dbReference type="Pfam" id="PF21349"/>
    </source>
</evidence>
<comment type="similarity">
    <text evidence="2">Belongs to the universal stress protein A family.</text>
</comment>
<dbReference type="Gene3D" id="3.40.50.620">
    <property type="entry name" value="HUPs"/>
    <property type="match status" value="2"/>
</dbReference>
<dbReference type="Pfam" id="PF00582">
    <property type="entry name" value="Usp"/>
    <property type="match status" value="2"/>
</dbReference>
<dbReference type="InterPro" id="IPR048574">
    <property type="entry name" value="RUBY_RBDX"/>
</dbReference>
<gene>
    <name evidence="6" type="ORF">AVDCRST_MAG37-3396</name>
</gene>
<protein>
    <submittedName>
        <fullName evidence="6">Universal stress protein</fullName>
    </submittedName>
</protein>
<dbReference type="CDD" id="cd00293">
    <property type="entry name" value="USP-like"/>
    <property type="match status" value="2"/>
</dbReference>
<feature type="domain" description="Light-independent protochlorophyllide reductase subunit B-like C-terminal" evidence="4">
    <location>
        <begin position="345"/>
        <end position="387"/>
    </location>
</feature>
<name>A0A6J4R8D8_9ACTN</name>
<dbReference type="PRINTS" id="PR01438">
    <property type="entry name" value="UNVRSLSTRESS"/>
</dbReference>
<comment type="cofactor">
    <cofactor evidence="1">
        <name>Fe(3+)</name>
        <dbReference type="ChEBI" id="CHEBI:29034"/>
    </cofactor>
</comment>
<dbReference type="EMBL" id="CADCVD010000170">
    <property type="protein sequence ID" value="CAA9458515.1"/>
    <property type="molecule type" value="Genomic_DNA"/>
</dbReference>
<dbReference type="GO" id="GO:0015979">
    <property type="term" value="P:photosynthesis"/>
    <property type="evidence" value="ECO:0007669"/>
    <property type="project" value="InterPro"/>
</dbReference>
<dbReference type="InterPro" id="IPR042298">
    <property type="entry name" value="P-CP_red_C"/>
</dbReference>
<evidence type="ECO:0000259" key="4">
    <source>
        <dbReference type="Pfam" id="PF08369"/>
    </source>
</evidence>
<feature type="domain" description="Light-independent protochlorophyllide reductase subunit B-like C-terminal" evidence="4">
    <location>
        <begin position="660"/>
        <end position="703"/>
    </location>
</feature>
<dbReference type="AlphaFoldDB" id="A0A6J4R8D8"/>
<evidence type="ECO:0000256" key="1">
    <source>
        <dbReference type="ARBA" id="ARBA00001965"/>
    </source>
</evidence>
<dbReference type="Pfam" id="PF21349">
    <property type="entry name" value="RUBY_RBDX"/>
    <property type="match status" value="1"/>
</dbReference>
<sequence length="782" mass="86481">MYKEIYVPVDNSDYSNQACVIGVDVARTFGGRVAGCHAYAAKMHDVRFRQMESGLPEEFRDEDEMKRQRKIHDQLITKGLEIITDSYIDVLEPLCEKYDVELVRRSLEGKNFKVIVEDVNENDYDLVVIGAMGMAAVKDTVLGTVTERIVRRLNKADTLIVKDLDRNPFEHIVVAVDGSAKSLGGLKRAIELARAFGGTVEAISVFDPYFHYAMFHSIAGVLSSKAQKVFRFKEQEKLHEEIIDSGLAKIYTAHLEVAKKIAADEGVELKTTLLAGKPFEQTMKYVNEVEPTLVVMGRIGYHSDDEMDIGGNTENMMRYLPTNVLIGNYEYQAPDLYTAAEHMTWTKEALERMDRVPGFVVGMATGAILRYAIEKGYTVITATVIDEVIMTILPPGAMESMRAIGDQMREAEAMGEDKPIDSLFKDFDERTADAAKSNGTNGSVNGNGQKANGNGNGHVTKEEIFEAGAGGFGQSEDQGDIEGVSAEVQDEIRRAAQGRDRFECDVCRYVAKGMPAKCPVCGSDPTHFHAVDAEITQADVSEGDLNLSEVYDGRELHWTDEAKDLLDGLDEWQEQRRVKARVEKSALKKGYTTITREYVEQQYREETGREAPKVTGGSCPVSHAKQQVEKTTGAKCPIDHSSFQKADALVPEGGSKDFAWTPEAIERLERAPKGFMRNISRNMTENLARERGVANIDLALVEDSLSGARTTMEDVITGKVSIADLARNTGEKIEAEKGEVPHPPMTVTMVCTVCHEELQGIQPPEECPVCGAPPEDFEAKEL</sequence>
<proteinExistence type="inferred from homology"/>